<keyword evidence="10" id="KW-1185">Reference proteome</keyword>
<proteinExistence type="inferred from homology"/>
<keyword evidence="5 8" id="KW-0256">Endoplasmic reticulum</keyword>
<comment type="caution">
    <text evidence="9">The sequence shown here is derived from an EMBL/GenBank/DDBJ whole genome shotgun (WGS) entry which is preliminary data.</text>
</comment>
<dbReference type="AlphaFoldDB" id="A0A2P4XIX3"/>
<dbReference type="EMBL" id="NCKW01010152">
    <property type="protein sequence ID" value="POM65490.1"/>
    <property type="molecule type" value="Genomic_DNA"/>
</dbReference>
<dbReference type="PANTHER" id="PTHR22760">
    <property type="entry name" value="GLYCOSYLTRANSFERASE"/>
    <property type="match status" value="1"/>
</dbReference>
<keyword evidence="6 8" id="KW-1133">Transmembrane helix</keyword>
<dbReference type="OrthoDB" id="416834at2759"/>
<evidence type="ECO:0000256" key="7">
    <source>
        <dbReference type="ARBA" id="ARBA00023136"/>
    </source>
</evidence>
<accession>A0A2P4XIX3</accession>
<feature type="non-terminal residue" evidence="9">
    <location>
        <position position="1"/>
    </location>
</feature>
<dbReference type="EC" id="2.4.1.-" evidence="8"/>
<feature type="transmembrane region" description="Helical" evidence="8">
    <location>
        <begin position="125"/>
        <end position="144"/>
    </location>
</feature>
<comment type="caution">
    <text evidence="8">Lacks conserved residue(s) required for the propagation of feature annotation.</text>
</comment>
<evidence type="ECO:0000313" key="9">
    <source>
        <dbReference type="EMBL" id="POM65490.1"/>
    </source>
</evidence>
<protein>
    <recommendedName>
        <fullName evidence="8">Mannosyltransferase</fullName>
        <ecNumber evidence="8">2.4.1.-</ecNumber>
    </recommendedName>
</protein>
<keyword evidence="7 8" id="KW-0472">Membrane</keyword>
<evidence type="ECO:0000256" key="8">
    <source>
        <dbReference type="RuleBase" id="RU363075"/>
    </source>
</evidence>
<evidence type="ECO:0000256" key="5">
    <source>
        <dbReference type="ARBA" id="ARBA00022824"/>
    </source>
</evidence>
<gene>
    <name evidence="9" type="ORF">PHPALM_18784</name>
</gene>
<keyword evidence="2 8" id="KW-0328">Glycosyltransferase</keyword>
<evidence type="ECO:0000256" key="3">
    <source>
        <dbReference type="ARBA" id="ARBA00022679"/>
    </source>
</evidence>
<reference evidence="9 10" key="1">
    <citation type="journal article" date="2017" name="Genome Biol. Evol.">
        <title>Phytophthora megakarya and P. palmivora, closely related causal agents of cacao black pod rot, underwent increases in genome sizes and gene numbers by different mechanisms.</title>
        <authorList>
            <person name="Ali S.S."/>
            <person name="Shao J."/>
            <person name="Lary D.J."/>
            <person name="Kronmiller B."/>
            <person name="Shen D."/>
            <person name="Strem M.D."/>
            <person name="Amoako-Attah I."/>
            <person name="Akrofi A.Y."/>
            <person name="Begoude B.A."/>
            <person name="Ten Hoopen G.M."/>
            <person name="Coulibaly K."/>
            <person name="Kebe B.I."/>
            <person name="Melnick R.L."/>
            <person name="Guiltinan M.J."/>
            <person name="Tyler B.M."/>
            <person name="Meinhardt L.W."/>
            <person name="Bailey B.A."/>
        </authorList>
    </citation>
    <scope>NUCLEOTIDE SEQUENCE [LARGE SCALE GENOMIC DNA]</scope>
    <source>
        <strain evidence="10">sbr112.9</strain>
    </source>
</reference>
<dbReference type="Pfam" id="PF03901">
    <property type="entry name" value="Glyco_transf_22"/>
    <property type="match status" value="1"/>
</dbReference>
<organism evidence="9 10">
    <name type="scientific">Phytophthora palmivora</name>
    <dbReference type="NCBI Taxonomy" id="4796"/>
    <lineage>
        <taxon>Eukaryota</taxon>
        <taxon>Sar</taxon>
        <taxon>Stramenopiles</taxon>
        <taxon>Oomycota</taxon>
        <taxon>Peronosporomycetes</taxon>
        <taxon>Peronosporales</taxon>
        <taxon>Peronosporaceae</taxon>
        <taxon>Phytophthora</taxon>
    </lineage>
</organism>
<evidence type="ECO:0000256" key="6">
    <source>
        <dbReference type="ARBA" id="ARBA00022989"/>
    </source>
</evidence>
<keyword evidence="3" id="KW-0808">Transferase</keyword>
<name>A0A2P4XIX3_9STRA</name>
<feature type="transmembrane region" description="Helical" evidence="8">
    <location>
        <begin position="43"/>
        <end position="62"/>
    </location>
</feature>
<comment type="similarity">
    <text evidence="8">Belongs to the glycosyltransferase 22 family.</text>
</comment>
<evidence type="ECO:0000313" key="10">
    <source>
        <dbReference type="Proteomes" id="UP000237271"/>
    </source>
</evidence>
<dbReference type="InterPro" id="IPR005599">
    <property type="entry name" value="GPI_mannosylTrfase"/>
</dbReference>
<dbReference type="GO" id="GO:0005789">
    <property type="term" value="C:endoplasmic reticulum membrane"/>
    <property type="evidence" value="ECO:0007669"/>
    <property type="project" value="UniProtKB-SubCell"/>
</dbReference>
<sequence length="295" mass="34104">LCYDRIGYSGWMYVAINVFEFNVLEGKDKLYGEHPWSWYFSQGYPAIVGTTLPIMIAGYLTVPPSKKDLGRTIMWALFVYSNAAHKEFRFVLPLLPPAFVYAGYCLRNLERKLYVQFRDRTQWNLLKLAVFSVIVPNVLSAYYLSRSHQRAPVEVMDYLADRIQENPEASIHFWTPCHSTPYYSYLHQNVSMWFPDCSPANRERTEGCESYQLERDPRHFLTKLYHLPPSDDSVSDSSSMELPTYMVTYSTIAAKIRPLLADTHFVEVASFFHSDVSGDADSSEVVSSMLVYKRK</sequence>
<evidence type="ECO:0000256" key="2">
    <source>
        <dbReference type="ARBA" id="ARBA00022676"/>
    </source>
</evidence>
<evidence type="ECO:0000256" key="1">
    <source>
        <dbReference type="ARBA" id="ARBA00004477"/>
    </source>
</evidence>
<dbReference type="Proteomes" id="UP000237271">
    <property type="component" value="Unassembled WGS sequence"/>
</dbReference>
<dbReference type="GO" id="GO:0006506">
    <property type="term" value="P:GPI anchor biosynthetic process"/>
    <property type="evidence" value="ECO:0007669"/>
    <property type="project" value="TreeGrafter"/>
</dbReference>
<dbReference type="GO" id="GO:0000026">
    <property type="term" value="F:alpha-1,2-mannosyltransferase activity"/>
    <property type="evidence" value="ECO:0007669"/>
    <property type="project" value="TreeGrafter"/>
</dbReference>
<evidence type="ECO:0000256" key="4">
    <source>
        <dbReference type="ARBA" id="ARBA00022692"/>
    </source>
</evidence>
<keyword evidence="4 8" id="KW-0812">Transmembrane</keyword>
<dbReference type="PANTHER" id="PTHR22760:SF4">
    <property type="entry name" value="GPI MANNOSYLTRANSFERASE 3"/>
    <property type="match status" value="1"/>
</dbReference>
<comment type="subcellular location">
    <subcellularLocation>
        <location evidence="1 8">Endoplasmic reticulum membrane</location>
        <topology evidence="1 8">Multi-pass membrane protein</topology>
    </subcellularLocation>
</comment>